<sequence>MYRTSLFLSILAYLSLATSTPLNLTPSLAPRDVNPEAKYHCCNSTGPWPWTWGAGVKADLMNVLGDRFESYGKPSAEPYVLPAGPGRCKNFYTTPVEARGKWGGVGSEWWVCNDANTELKIPKPDEIDIIAAFQTLLVECKVDEEEHVCGQAFSQTPGYPYNLVINGTAAFSRPPGKV</sequence>
<keyword evidence="1" id="KW-0732">Signal</keyword>
<accession>A0A9N9KXD1</accession>
<name>A0A9N9KXD1_9HELO</name>
<evidence type="ECO:0000313" key="2">
    <source>
        <dbReference type="EMBL" id="CAG8955619.1"/>
    </source>
</evidence>
<gene>
    <name evidence="2" type="ORF">HYFRA_00009573</name>
</gene>
<evidence type="ECO:0000256" key="1">
    <source>
        <dbReference type="SAM" id="SignalP"/>
    </source>
</evidence>
<dbReference type="EMBL" id="CAJVRL010000064">
    <property type="protein sequence ID" value="CAG8955619.1"/>
    <property type="molecule type" value="Genomic_DNA"/>
</dbReference>
<protein>
    <submittedName>
        <fullName evidence="2">Uncharacterized protein</fullName>
    </submittedName>
</protein>
<feature type="signal peptide" evidence="1">
    <location>
        <begin position="1"/>
        <end position="19"/>
    </location>
</feature>
<dbReference type="Proteomes" id="UP000696280">
    <property type="component" value="Unassembled WGS sequence"/>
</dbReference>
<comment type="caution">
    <text evidence="2">The sequence shown here is derived from an EMBL/GenBank/DDBJ whole genome shotgun (WGS) entry which is preliminary data.</text>
</comment>
<organism evidence="2 3">
    <name type="scientific">Hymenoscyphus fraxineus</name>
    <dbReference type="NCBI Taxonomy" id="746836"/>
    <lineage>
        <taxon>Eukaryota</taxon>
        <taxon>Fungi</taxon>
        <taxon>Dikarya</taxon>
        <taxon>Ascomycota</taxon>
        <taxon>Pezizomycotina</taxon>
        <taxon>Leotiomycetes</taxon>
        <taxon>Helotiales</taxon>
        <taxon>Helotiaceae</taxon>
        <taxon>Hymenoscyphus</taxon>
    </lineage>
</organism>
<dbReference type="AlphaFoldDB" id="A0A9N9KXD1"/>
<keyword evidence="3" id="KW-1185">Reference proteome</keyword>
<reference evidence="2" key="1">
    <citation type="submission" date="2021-07" db="EMBL/GenBank/DDBJ databases">
        <authorList>
            <person name="Durling M."/>
        </authorList>
    </citation>
    <scope>NUCLEOTIDE SEQUENCE</scope>
</reference>
<evidence type="ECO:0000313" key="3">
    <source>
        <dbReference type="Proteomes" id="UP000696280"/>
    </source>
</evidence>
<proteinExistence type="predicted"/>
<feature type="chain" id="PRO_5040421742" evidence="1">
    <location>
        <begin position="20"/>
        <end position="178"/>
    </location>
</feature>